<evidence type="ECO:0000259" key="13">
    <source>
        <dbReference type="PROSITE" id="PS51217"/>
    </source>
</evidence>
<reference evidence="14 15" key="1">
    <citation type="submission" date="2021-03" db="EMBL/GenBank/DDBJ databases">
        <title>Genomic Encyclopedia of Type Strains, Phase IV (KMG-IV): sequencing the most valuable type-strain genomes for metagenomic binning, comparative biology and taxonomic classification.</title>
        <authorList>
            <person name="Goeker M."/>
        </authorList>
    </citation>
    <scope>NUCLEOTIDE SEQUENCE [LARGE SCALE GENOMIC DNA]</scope>
    <source>
        <strain evidence="14 15">DSM 27563</strain>
    </source>
</reference>
<evidence type="ECO:0000256" key="7">
    <source>
        <dbReference type="ARBA" id="ARBA00023235"/>
    </source>
</evidence>
<evidence type="ECO:0000259" key="12">
    <source>
        <dbReference type="PROSITE" id="PS51198"/>
    </source>
</evidence>
<evidence type="ECO:0000256" key="11">
    <source>
        <dbReference type="RuleBase" id="RU364053"/>
    </source>
</evidence>
<dbReference type="InterPro" id="IPR014016">
    <property type="entry name" value="UvrD-like_ATP-bd"/>
</dbReference>
<dbReference type="Pfam" id="PF13361">
    <property type="entry name" value="UvrD_C"/>
    <property type="match status" value="1"/>
</dbReference>
<dbReference type="PANTHER" id="PTHR11070">
    <property type="entry name" value="UVRD / RECB / PCRA DNA HELICASE FAMILY MEMBER"/>
    <property type="match status" value="1"/>
</dbReference>
<evidence type="ECO:0000256" key="10">
    <source>
        <dbReference type="PROSITE-ProRule" id="PRU00560"/>
    </source>
</evidence>
<comment type="similarity">
    <text evidence="1 11">Belongs to the helicase family. UvrD subfamily.</text>
</comment>
<keyword evidence="7" id="KW-0413">Isomerase</keyword>
<dbReference type="PROSITE" id="PS51198">
    <property type="entry name" value="UVRD_HELICASE_ATP_BIND"/>
    <property type="match status" value="1"/>
</dbReference>
<feature type="binding site" evidence="10">
    <location>
        <begin position="25"/>
        <end position="32"/>
    </location>
    <ligand>
        <name>ATP</name>
        <dbReference type="ChEBI" id="CHEBI:30616"/>
    </ligand>
</feature>
<dbReference type="CDD" id="cd17932">
    <property type="entry name" value="DEXQc_UvrD"/>
    <property type="match status" value="1"/>
</dbReference>
<keyword evidence="4 10" id="KW-0347">Helicase</keyword>
<dbReference type="InterPro" id="IPR005751">
    <property type="entry name" value="ATP-dep_DNA_helicase_PcrA"/>
</dbReference>
<dbReference type="InterPro" id="IPR013986">
    <property type="entry name" value="DExx_box_DNA_helicase_dom_sf"/>
</dbReference>
<dbReference type="NCBIfam" id="TIGR01073">
    <property type="entry name" value="pcrA"/>
    <property type="match status" value="1"/>
</dbReference>
<dbReference type="SUPFAM" id="SSF52540">
    <property type="entry name" value="P-loop containing nucleoside triphosphate hydrolases"/>
    <property type="match status" value="1"/>
</dbReference>
<evidence type="ECO:0000256" key="8">
    <source>
        <dbReference type="ARBA" id="ARBA00034617"/>
    </source>
</evidence>
<evidence type="ECO:0000256" key="1">
    <source>
        <dbReference type="ARBA" id="ARBA00009922"/>
    </source>
</evidence>
<name>A0ABS4KDF9_9FIRM</name>
<evidence type="ECO:0000256" key="6">
    <source>
        <dbReference type="ARBA" id="ARBA00023125"/>
    </source>
</evidence>
<evidence type="ECO:0000256" key="3">
    <source>
        <dbReference type="ARBA" id="ARBA00022801"/>
    </source>
</evidence>
<keyword evidence="2 10" id="KW-0547">Nucleotide-binding</keyword>
<evidence type="ECO:0000313" key="14">
    <source>
        <dbReference type="EMBL" id="MBP2025813.1"/>
    </source>
</evidence>
<dbReference type="PROSITE" id="PS51217">
    <property type="entry name" value="UVRD_HELICASE_CTER"/>
    <property type="match status" value="1"/>
</dbReference>
<evidence type="ECO:0000256" key="9">
    <source>
        <dbReference type="ARBA" id="ARBA00048988"/>
    </source>
</evidence>
<dbReference type="InterPro" id="IPR014017">
    <property type="entry name" value="DNA_helicase_UvrD-like_C"/>
</dbReference>
<dbReference type="RefSeq" id="WP_210061356.1">
    <property type="nucleotide sequence ID" value="NZ_JAGGLJ010000013.1"/>
</dbReference>
<dbReference type="Gene3D" id="1.10.10.160">
    <property type="match status" value="1"/>
</dbReference>
<keyword evidence="6 11" id="KW-0238">DNA-binding</keyword>
<proteinExistence type="inferred from homology"/>
<feature type="domain" description="UvrD-like helicase ATP-binding" evidence="12">
    <location>
        <begin position="4"/>
        <end position="284"/>
    </location>
</feature>
<sequence>MNYNNLNDRQNEALLQTEGPLLILAGAGSGKTKVVTSKIAYLIDEKKVYPSKILAITFTNKAANEMKERVASLINVDVDAMWIGTFHSICVRVLRRNIEKIDYTSNFSIYDRDDQITVVKEAIKELDVNKDVYKPRGIIEVISKQKNEGVTPDEYINQNYSNLYDRNTGELYRIYERKLKENNALDFDDLILKTVELLEKDEEVRNYYQEKFEYIFVDEYQDTNTSQYKLIRLFCRKDPNLTVVGDNDQSIYKWRGADISNILNFEKDFKDAKVILLEQNYRSTSNILNVANEVIKNNPNRKDKKLWTNKSEGHNVEYKEFNHSFEEEKGVVEKILHLNYRGYNYKDMAILYRTNAQSRGFEERLVREKIPYKIVGGLRFYDRKEVKDVIAYLRAIQNPNDDVAITRIINVPKRGIGTSSVDKLSEYATRNNMSLYNVINTLEDNEELNLRARKNIKEFSNLINLLINKKEELSISELISRVLYESKYIDELEKENTIEAKTRIENIKEFGSTAISFEKDNEDGTLEDFLSGVSLLSDVDKTSDAENGVKLMTIHAAKGLEFKTVFLVGMEEGLFPSGMSMDSDEEIEEERRLCYVAVTRAEERLFISSAKNRTLYGKTNPTLRSRFIDEMNNTIEIEEVEDSKIKRSKNLVEVKDFINYNPKNTIQKPKKINEETKKEKPSLDVSIGDTVKHKKWGEGMIVAKNAKGDDFEIVVSFDGKGLKKLMLSFAPIEVVK</sequence>
<keyword evidence="5 10" id="KW-0067">ATP-binding</keyword>
<dbReference type="Gene3D" id="3.40.50.300">
    <property type="entry name" value="P-loop containing nucleotide triphosphate hydrolases"/>
    <property type="match status" value="2"/>
</dbReference>
<dbReference type="PANTHER" id="PTHR11070:SF2">
    <property type="entry name" value="ATP-DEPENDENT DNA HELICASE SRS2"/>
    <property type="match status" value="1"/>
</dbReference>
<dbReference type="InterPro" id="IPR000212">
    <property type="entry name" value="DNA_helicase_UvrD/REP"/>
</dbReference>
<dbReference type="Pfam" id="PF21196">
    <property type="entry name" value="PcrA_UvrD_tudor"/>
    <property type="match status" value="1"/>
</dbReference>
<comment type="catalytic activity">
    <reaction evidence="8">
        <text>Couples ATP hydrolysis with the unwinding of duplex DNA by translocating in the 3'-5' direction.</text>
        <dbReference type="EC" id="5.6.2.4"/>
    </reaction>
</comment>
<keyword evidence="15" id="KW-1185">Reference proteome</keyword>
<accession>A0ABS4KDF9</accession>
<comment type="caution">
    <text evidence="14">The sequence shown here is derived from an EMBL/GenBank/DDBJ whole genome shotgun (WGS) entry which is preliminary data.</text>
</comment>
<protein>
    <recommendedName>
        <fullName evidence="11">ATP-dependent DNA helicase</fullName>
        <ecNumber evidence="11">5.6.2.4</ecNumber>
    </recommendedName>
</protein>
<evidence type="ECO:0000256" key="2">
    <source>
        <dbReference type="ARBA" id="ARBA00022741"/>
    </source>
</evidence>
<keyword evidence="3 10" id="KW-0378">Hydrolase</keyword>
<evidence type="ECO:0000256" key="5">
    <source>
        <dbReference type="ARBA" id="ARBA00022840"/>
    </source>
</evidence>
<organism evidence="14 15">
    <name type="scientific">Peptoniphilus stercorisuis</name>
    <dbReference type="NCBI Taxonomy" id="1436965"/>
    <lineage>
        <taxon>Bacteria</taxon>
        <taxon>Bacillati</taxon>
        <taxon>Bacillota</taxon>
        <taxon>Tissierellia</taxon>
        <taxon>Tissierellales</taxon>
        <taxon>Peptoniphilaceae</taxon>
        <taxon>Peptoniphilus</taxon>
    </lineage>
</organism>
<dbReference type="GO" id="GO:0003678">
    <property type="term" value="F:DNA helicase activity"/>
    <property type="evidence" value="ECO:0007669"/>
    <property type="project" value="UniProtKB-EC"/>
</dbReference>
<dbReference type="GO" id="GO:0016787">
    <property type="term" value="F:hydrolase activity"/>
    <property type="evidence" value="ECO:0007669"/>
    <property type="project" value="UniProtKB-KW"/>
</dbReference>
<dbReference type="Proteomes" id="UP001519306">
    <property type="component" value="Unassembled WGS sequence"/>
</dbReference>
<evidence type="ECO:0000256" key="4">
    <source>
        <dbReference type="ARBA" id="ARBA00022806"/>
    </source>
</evidence>
<dbReference type="CDD" id="cd18807">
    <property type="entry name" value="SF1_C_UvrD"/>
    <property type="match status" value="1"/>
</dbReference>
<dbReference type="Pfam" id="PF00580">
    <property type="entry name" value="UvrD-helicase"/>
    <property type="match status" value="1"/>
</dbReference>
<comment type="catalytic activity">
    <reaction evidence="9 11">
        <text>ATP + H2O = ADP + phosphate + H(+)</text>
        <dbReference type="Rhea" id="RHEA:13065"/>
        <dbReference type="ChEBI" id="CHEBI:15377"/>
        <dbReference type="ChEBI" id="CHEBI:15378"/>
        <dbReference type="ChEBI" id="CHEBI:30616"/>
        <dbReference type="ChEBI" id="CHEBI:43474"/>
        <dbReference type="ChEBI" id="CHEBI:456216"/>
        <dbReference type="EC" id="5.6.2.4"/>
    </reaction>
</comment>
<dbReference type="InterPro" id="IPR027417">
    <property type="entry name" value="P-loop_NTPase"/>
</dbReference>
<feature type="domain" description="UvrD-like helicase C-terminal" evidence="13">
    <location>
        <begin position="285"/>
        <end position="559"/>
    </location>
</feature>
<evidence type="ECO:0000313" key="15">
    <source>
        <dbReference type="Proteomes" id="UP001519306"/>
    </source>
</evidence>
<gene>
    <name evidence="14" type="ORF">J2Z71_001362</name>
</gene>
<dbReference type="Gene3D" id="1.10.486.10">
    <property type="entry name" value="PCRA, domain 4"/>
    <property type="match status" value="1"/>
</dbReference>
<dbReference type="EMBL" id="JAGGLJ010000013">
    <property type="protein sequence ID" value="MBP2025813.1"/>
    <property type="molecule type" value="Genomic_DNA"/>
</dbReference>
<dbReference type="EC" id="5.6.2.4" evidence="11"/>